<name>A0ABR9RMX0_9FIRM</name>
<proteinExistence type="predicted"/>
<gene>
    <name evidence="1" type="ORF">INF30_11700</name>
</gene>
<organism evidence="1 2">
    <name type="scientific">Claveliimonas monacensis</name>
    <dbReference type="NCBI Taxonomy" id="2779351"/>
    <lineage>
        <taxon>Bacteria</taxon>
        <taxon>Bacillati</taxon>
        <taxon>Bacillota</taxon>
        <taxon>Clostridia</taxon>
        <taxon>Lachnospirales</taxon>
        <taxon>Lachnospiraceae</taxon>
        <taxon>Claveliimonas</taxon>
    </lineage>
</organism>
<evidence type="ECO:0000313" key="2">
    <source>
        <dbReference type="Proteomes" id="UP000758652"/>
    </source>
</evidence>
<sequence>MIQKIVQHLQIYKGMQPIGWIYVGKYKEHFLCNFIHAIQKRNRTSMVKKYNQKTICRFIENPELIDLAERLEEDAVPYERVEALLEVANRDELSRHSYEVIRDVLQSTEIDKGNEYSFLKYYGEIGLNQEDKVRVNRGISFTQEYVQGGVDAIPEDARYILNDELFLFDFLCVSASKPEVFVDLKDQKLRDILRTLSNYVKDTMRLSEENYRQLKEAPEEIGTLLCECLEPLEEQQKNRVIQYWLEDEKLLYELKKWHNKHSWTIEEREQLGMSKMRYVATVYGEDIRMIPNMYRNMNELLIYAIKNRKKAFLRLCRENPEILSKMPYKSALADEDFYKNYVNLNSINRKDLQGCLSLKWQCEYKKYMCRNNYTFAEVKTLMELPSEEYVSLYHFLTYERVDDRLRVIRECGNSEFLISDLSEEDLKKLAGFLSKMSLSRWKKEVFGNISGVSAEDICRTFLIWEKMEHFLKEIRDHFQLRYFYKNIEQLESCKNVEEAKIKMLEADRHWDWLKDFFSISNEFIQENKEQILSFLCEGGAEILYEYHKDYNRNVESMRRLLVAELLGRFREVKYHENDLERELSWNISLPAQKTWQENMEKKQGHFHLWEEDRFLPVMQIGEVPESTCLSYKNGMYKECLLATFDSNKKVLYLAYKQRTVLRAILRLTKGSKVWKEQENHRIQFADLTPDAAGDSSDEKLVLFLERAYIKRLPGKERKNAISLLLRLVKEKADRLGAFPMISFEYSNMIDQEQLVRKDYYLYISATKGNTQYLDSLDGSNSITDTGKYKKATIYTWKEYLSAI</sequence>
<protein>
    <recommendedName>
        <fullName evidence="3">WYL domain-containing protein</fullName>
    </recommendedName>
</protein>
<evidence type="ECO:0000313" key="1">
    <source>
        <dbReference type="EMBL" id="MBE5063917.1"/>
    </source>
</evidence>
<keyword evidence="2" id="KW-1185">Reference proteome</keyword>
<comment type="caution">
    <text evidence="1">The sequence shown here is derived from an EMBL/GenBank/DDBJ whole genome shotgun (WGS) entry which is preliminary data.</text>
</comment>
<dbReference type="RefSeq" id="WP_226395327.1">
    <property type="nucleotide sequence ID" value="NZ_JADCKL010000011.1"/>
</dbReference>
<accession>A0ABR9RMX0</accession>
<dbReference type="EMBL" id="JADCKL010000011">
    <property type="protein sequence ID" value="MBE5063917.1"/>
    <property type="molecule type" value="Genomic_DNA"/>
</dbReference>
<reference evidence="1 2" key="1">
    <citation type="submission" date="2020-10" db="EMBL/GenBank/DDBJ databases">
        <title>ChiBAC.</title>
        <authorList>
            <person name="Zenner C."/>
            <person name="Hitch T.C.A."/>
            <person name="Clavel T."/>
        </authorList>
    </citation>
    <scope>NUCLEOTIDE SEQUENCE [LARGE SCALE GENOMIC DNA]</scope>
    <source>
        <strain evidence="1 2">DSM 108991</strain>
    </source>
</reference>
<evidence type="ECO:0008006" key="3">
    <source>
        <dbReference type="Google" id="ProtNLM"/>
    </source>
</evidence>
<dbReference type="Proteomes" id="UP000758652">
    <property type="component" value="Unassembled WGS sequence"/>
</dbReference>